<dbReference type="AlphaFoldDB" id="A0AAE3XIW2"/>
<evidence type="ECO:0000259" key="1">
    <source>
        <dbReference type="Pfam" id="PF13100"/>
    </source>
</evidence>
<dbReference type="Proteomes" id="UP001185092">
    <property type="component" value="Unassembled WGS sequence"/>
</dbReference>
<dbReference type="EMBL" id="JAVDQD010000001">
    <property type="protein sequence ID" value="MDR6237662.1"/>
    <property type="molecule type" value="Genomic_DNA"/>
</dbReference>
<sequence length="507" mass="58117">MIKQIFGALFFLSFAINFLNINNAIAQKKEKVNYKSDSLRGGTRDGERFEKLIHNVEFDFKKRDSKIYCDSAFFFRKAGRMECYGNVRVHEGDSITIISKKLIYDTRERLARMREDVIYTDKTTKLYTDTLNYYVETRSARYWGGGRIIDGANELISEEGIYNTATKNMNFWDSVRMKSPEYNLRTDSLVYNTNTKIAETFGETESITPEGYIIDSPIGAIYNLSNENTVLPSGTIESEEYMLKGDTLTFNQTTGLYTAKNNVFLENFEEQLIITGTEAKMNKQEGITKIYGNPLMKKIMEADTFYLKADTLVSIEDQVTGERFLLAYDSVQIFKSNLQGLADSISYHVTDSTIYMYTDPVLWNDNNQATADTISILISSAGLKQMDLYKNAFMILEDSLGQFNQLRGRDIFSYFSGQELSKMDVIGNSENLYYAMDERKGFLGINRIICSSTTMYFSGGQPAEVIFYTKPEARFIPPHEIDEQSSRLKGFQWLGDMRPTRKSVLRE</sequence>
<reference evidence="2" key="1">
    <citation type="submission" date="2023-07" db="EMBL/GenBank/DDBJ databases">
        <title>Genomic Encyclopedia of Type Strains, Phase IV (KMG-IV): sequencing the most valuable type-strain genomes for metagenomic binning, comparative biology and taxonomic classification.</title>
        <authorList>
            <person name="Goeker M."/>
        </authorList>
    </citation>
    <scope>NUCLEOTIDE SEQUENCE</scope>
    <source>
        <strain evidence="2">DSM 26174</strain>
    </source>
</reference>
<dbReference type="InterPro" id="IPR005653">
    <property type="entry name" value="OstA-like_N"/>
</dbReference>
<organism evidence="2 3">
    <name type="scientific">Aureibacter tunicatorum</name>
    <dbReference type="NCBI Taxonomy" id="866807"/>
    <lineage>
        <taxon>Bacteria</taxon>
        <taxon>Pseudomonadati</taxon>
        <taxon>Bacteroidota</taxon>
        <taxon>Cytophagia</taxon>
        <taxon>Cytophagales</taxon>
        <taxon>Persicobacteraceae</taxon>
        <taxon>Aureibacter</taxon>
    </lineage>
</organism>
<evidence type="ECO:0000313" key="3">
    <source>
        <dbReference type="Proteomes" id="UP001185092"/>
    </source>
</evidence>
<dbReference type="Gene3D" id="2.60.450.10">
    <property type="entry name" value="Lipopolysaccharide (LPS) transport protein A like domain"/>
    <property type="match status" value="2"/>
</dbReference>
<gene>
    <name evidence="2" type="ORF">HNQ88_000638</name>
</gene>
<feature type="domain" description="Organic solvent tolerance-like N-terminal" evidence="1">
    <location>
        <begin position="35"/>
        <end position="187"/>
    </location>
</feature>
<keyword evidence="3" id="KW-1185">Reference proteome</keyword>
<proteinExistence type="predicted"/>
<dbReference type="RefSeq" id="WP_309937129.1">
    <property type="nucleotide sequence ID" value="NZ_AP025305.1"/>
</dbReference>
<protein>
    <submittedName>
        <fullName evidence="2">Lipopolysaccharide export system protein LptA</fullName>
    </submittedName>
</protein>
<name>A0AAE3XIW2_9BACT</name>
<accession>A0AAE3XIW2</accession>
<dbReference type="Pfam" id="PF13100">
    <property type="entry name" value="OstA_2"/>
    <property type="match status" value="1"/>
</dbReference>
<evidence type="ECO:0000313" key="2">
    <source>
        <dbReference type="EMBL" id="MDR6237662.1"/>
    </source>
</evidence>
<comment type="caution">
    <text evidence="2">The sequence shown here is derived from an EMBL/GenBank/DDBJ whole genome shotgun (WGS) entry which is preliminary data.</text>
</comment>